<proteinExistence type="predicted"/>
<dbReference type="Proteomes" id="UP000027920">
    <property type="component" value="Unassembled WGS sequence"/>
</dbReference>
<reference evidence="2 3" key="1">
    <citation type="submission" date="2013-03" db="EMBL/GenBank/DDBJ databases">
        <title>The Genome Sequence of Exophiala aquamarina CBS 119918.</title>
        <authorList>
            <consortium name="The Broad Institute Genomics Platform"/>
            <person name="Cuomo C."/>
            <person name="de Hoog S."/>
            <person name="Gorbushina A."/>
            <person name="Walker B."/>
            <person name="Young S.K."/>
            <person name="Zeng Q."/>
            <person name="Gargeya S."/>
            <person name="Fitzgerald M."/>
            <person name="Haas B."/>
            <person name="Abouelleil A."/>
            <person name="Allen A.W."/>
            <person name="Alvarado L."/>
            <person name="Arachchi H.M."/>
            <person name="Berlin A.M."/>
            <person name="Chapman S.B."/>
            <person name="Gainer-Dewar J."/>
            <person name="Goldberg J."/>
            <person name="Griggs A."/>
            <person name="Gujja S."/>
            <person name="Hansen M."/>
            <person name="Howarth C."/>
            <person name="Imamovic A."/>
            <person name="Ireland A."/>
            <person name="Larimer J."/>
            <person name="McCowan C."/>
            <person name="Murphy C."/>
            <person name="Pearson M."/>
            <person name="Poon T.W."/>
            <person name="Priest M."/>
            <person name="Roberts A."/>
            <person name="Saif S."/>
            <person name="Shea T."/>
            <person name="Sisk P."/>
            <person name="Sykes S."/>
            <person name="Wortman J."/>
            <person name="Nusbaum C."/>
            <person name="Birren B."/>
        </authorList>
    </citation>
    <scope>NUCLEOTIDE SEQUENCE [LARGE SCALE GENOMIC DNA]</scope>
    <source>
        <strain evidence="2 3">CBS 119918</strain>
    </source>
</reference>
<keyword evidence="3" id="KW-1185">Reference proteome</keyword>
<dbReference type="VEuPathDB" id="FungiDB:A1O9_08982"/>
<dbReference type="SUPFAM" id="SSF54427">
    <property type="entry name" value="NTF2-like"/>
    <property type="match status" value="1"/>
</dbReference>
<dbReference type="HOGENOM" id="CLU_147454_0_0_1"/>
<accession>A0A072PG51</accession>
<dbReference type="Gene3D" id="3.10.450.50">
    <property type="match status" value="1"/>
</dbReference>
<dbReference type="AlphaFoldDB" id="A0A072PG51"/>
<dbReference type="OrthoDB" id="4132130at2759"/>
<protein>
    <recommendedName>
        <fullName evidence="1">SnoaL-like domain-containing protein</fullName>
    </recommendedName>
</protein>
<dbReference type="EMBL" id="AMGV01000009">
    <property type="protein sequence ID" value="KEF54540.1"/>
    <property type="molecule type" value="Genomic_DNA"/>
</dbReference>
<dbReference type="GeneID" id="25283892"/>
<dbReference type="RefSeq" id="XP_013257130.1">
    <property type="nucleotide sequence ID" value="XM_013401676.1"/>
</dbReference>
<dbReference type="InterPro" id="IPR037401">
    <property type="entry name" value="SnoaL-like"/>
</dbReference>
<dbReference type="InterPro" id="IPR032710">
    <property type="entry name" value="NTF2-like_dom_sf"/>
</dbReference>
<sequence>MALGNEETTIRALATRFFDAIEVGDIDTMISSFTPDAEIWHNTDEMVVSRDQTAQILSGMVQRIKNIKYANRRLAVFPGGFVQQHVLEGNRVHDGEKVRLPCALVCRVENAKITRLDEYFDSAHVETFRKFSSQSHV</sequence>
<name>A0A072PG51_9EURO</name>
<gene>
    <name evidence="2" type="ORF">A1O9_08982</name>
</gene>
<evidence type="ECO:0000313" key="2">
    <source>
        <dbReference type="EMBL" id="KEF54540.1"/>
    </source>
</evidence>
<feature type="domain" description="SnoaL-like" evidence="1">
    <location>
        <begin position="15"/>
        <end position="115"/>
    </location>
</feature>
<evidence type="ECO:0000259" key="1">
    <source>
        <dbReference type="Pfam" id="PF12680"/>
    </source>
</evidence>
<evidence type="ECO:0000313" key="3">
    <source>
        <dbReference type="Proteomes" id="UP000027920"/>
    </source>
</evidence>
<comment type="caution">
    <text evidence="2">The sequence shown here is derived from an EMBL/GenBank/DDBJ whole genome shotgun (WGS) entry which is preliminary data.</text>
</comment>
<organism evidence="2 3">
    <name type="scientific">Exophiala aquamarina CBS 119918</name>
    <dbReference type="NCBI Taxonomy" id="1182545"/>
    <lineage>
        <taxon>Eukaryota</taxon>
        <taxon>Fungi</taxon>
        <taxon>Dikarya</taxon>
        <taxon>Ascomycota</taxon>
        <taxon>Pezizomycotina</taxon>
        <taxon>Eurotiomycetes</taxon>
        <taxon>Chaetothyriomycetidae</taxon>
        <taxon>Chaetothyriales</taxon>
        <taxon>Herpotrichiellaceae</taxon>
        <taxon>Exophiala</taxon>
    </lineage>
</organism>
<dbReference type="Pfam" id="PF12680">
    <property type="entry name" value="SnoaL_2"/>
    <property type="match status" value="1"/>
</dbReference>